<keyword evidence="2" id="KW-0812">Transmembrane</keyword>
<name>A0AAE1PRU0_9EUCA</name>
<feature type="transmembrane region" description="Helical" evidence="2">
    <location>
        <begin position="1275"/>
        <end position="1297"/>
    </location>
</feature>
<feature type="transmembrane region" description="Helical" evidence="2">
    <location>
        <begin position="308"/>
        <end position="334"/>
    </location>
</feature>
<dbReference type="GO" id="GO:0000166">
    <property type="term" value="F:nucleotide binding"/>
    <property type="evidence" value="ECO:0007669"/>
    <property type="project" value="InterPro"/>
</dbReference>
<dbReference type="SUPFAM" id="SSF81665">
    <property type="entry name" value="Calcium ATPase, transmembrane domain M"/>
    <property type="match status" value="1"/>
</dbReference>
<feature type="transmembrane region" description="Helical" evidence="2">
    <location>
        <begin position="57"/>
        <end position="79"/>
    </location>
</feature>
<feature type="region of interest" description="Disordered" evidence="1">
    <location>
        <begin position="973"/>
        <end position="1008"/>
    </location>
</feature>
<evidence type="ECO:0000313" key="4">
    <source>
        <dbReference type="Proteomes" id="UP001292094"/>
    </source>
</evidence>
<gene>
    <name evidence="3" type="ORF">Pmani_014946</name>
</gene>
<evidence type="ECO:0000313" key="3">
    <source>
        <dbReference type="EMBL" id="KAK4313725.1"/>
    </source>
</evidence>
<reference evidence="3" key="1">
    <citation type="submission" date="2023-11" db="EMBL/GenBank/DDBJ databases">
        <title>Genome assemblies of two species of porcelain crab, Petrolisthes cinctipes and Petrolisthes manimaculis (Anomura: Porcellanidae).</title>
        <authorList>
            <person name="Angst P."/>
        </authorList>
    </citation>
    <scope>NUCLEOTIDE SEQUENCE</scope>
    <source>
        <strain evidence="3">PB745_02</strain>
        <tissue evidence="3">Gill</tissue>
    </source>
</reference>
<comment type="caution">
    <text evidence="3">The sequence shown here is derived from an EMBL/GenBank/DDBJ whole genome shotgun (WGS) entry which is preliminary data.</text>
</comment>
<evidence type="ECO:0000256" key="2">
    <source>
        <dbReference type="SAM" id="Phobius"/>
    </source>
</evidence>
<keyword evidence="2" id="KW-0472">Membrane</keyword>
<sequence>MCTGGDGLRTCEALSRLQEDITTTLDDHQKAEAEKNKGCGAKSVLYDAFHHHSYLSVFRWTSALALILEGVVLLVAYAASSDPRYQYLPVESFFILCGVAANVYLVWWDTRLRHRELPRLTHLILKELGELQSTVSWSPEHYPHLHCPLSPCITLQWTRRDGHTINLPWSLLVRGDTVLLRPGQKVPGRCRPIQDSGGGTGGELQMGDTFSPHLEGIGEGFSSPKARTPIRATPYLLLETPYITNLRTLLAEALNRPVTVFNKQRHYLFTWAMETVILPVVVGVVLVVNAARLYYGGWWVGHWTEMMLLGPMCLALPLVPLGLPCAWLLFNWLGIARVLTMYHRADHLQTDPLDDPFEDAELEALPLSDLAVTWSALRHHFLLTVLGRQPSPTRTANILHVLASVTNLCCVDKKGVLSWPNPTAEKVFFLKNRAHNHISTSALSLYGDDGMFEEIKLERTPASNPTKESESVLMSLTHDHQTAFGLQFDDPMWRRYLLSLKPLGLNILLNTCNPGTQSHYTQFCSHITCEAMYNEDLVPVSQRSHVDQGCAVRHLAPADIPVCPRGCLCELAKQIGFSEQAQEPFQLEHQLSTFRHVPPDMACKDRLAKSLMITKLKFPFPHMVSVLMRDRASRKLELMSQGTADIVLDSCTDYWDGCDICPLTEKDRKKILDFYHRTSLSAYCTAFSYRPTSCVVRQDLTSFYMELPIDPQHLYNAARTPTPHISTEALFGDEEHTEYEEIDDIDDAFRMQCKQIFIGMVTMQYQAKTDMVQMIEQLDASCIRFVHFSKENELRSRVFSEKMGLESGWNCHISLLSDRTRTESGNSSRTGQAASVKTSGLTLYRQSTEDLSSPDLAKTRFRSSFKGFQRSKSLRRRGLGLRSSLEVSRALSHSAPSAINLEVAQVKFEEEVSVCSEFSQSQTSYLDDEEDEHSRLGGFGYGCDAGTSEECMMLPDNDDMEEEATQQLCDGQTFHHNHRSPGGRSRSPSRVTDSTEQSDSLKFDMSNRARLPKGIENIKPHLETADNVPLLVSLFTDCSPPATRAMLTIMQEYTEVTMVMGSSASADNMPLFMQADASPNTSINSTPTSNTPTSNTPSFIPPLHPLTFTYNSSTWSGRVVSWGEHSLSVDPLYPQVCMKSSVMVRPSPTKGPPPTEVARALNVLPCSLAFQSHTRVSLVRLIMESRHYMQQVMSCLQFWACCCLSLTLLQLLAATAALPPLLSSGDVLWLVSVVVPALSISLVAAPTNPAVMNQATGKNTVTLTRQTLRYVIQYYACKFVPSVVVAVLCGGLTLATFCRDIAAHHNTTCTYVYPDEIYISTNSGDVSGGDDGDDVVVWWGGWGDQYADSLNVVQNTVAFLTVLYLCAVSLSYVHRMYQLWRRNPLSNRWWASTVFAVLVLQVVYGSVSMSGRSHGWTGGPGLSDVPPWLCLIALLWPLLVIPVNEGIKRREIRINVRYQKRARLEFGTKLGMNSPF</sequence>
<protein>
    <recommendedName>
        <fullName evidence="5">Transmembrane protein 94</fullName>
    </recommendedName>
</protein>
<dbReference type="SUPFAM" id="SSF81660">
    <property type="entry name" value="Metal cation-transporting ATPase, ATP-binding domain N"/>
    <property type="match status" value="1"/>
</dbReference>
<dbReference type="InterPro" id="IPR023298">
    <property type="entry name" value="ATPase_P-typ_TM_dom_sf"/>
</dbReference>
<evidence type="ECO:0000256" key="1">
    <source>
        <dbReference type="SAM" id="MobiDB-lite"/>
    </source>
</evidence>
<accession>A0AAE1PRU0</accession>
<organism evidence="3 4">
    <name type="scientific">Petrolisthes manimaculis</name>
    <dbReference type="NCBI Taxonomy" id="1843537"/>
    <lineage>
        <taxon>Eukaryota</taxon>
        <taxon>Metazoa</taxon>
        <taxon>Ecdysozoa</taxon>
        <taxon>Arthropoda</taxon>
        <taxon>Crustacea</taxon>
        <taxon>Multicrustacea</taxon>
        <taxon>Malacostraca</taxon>
        <taxon>Eumalacostraca</taxon>
        <taxon>Eucarida</taxon>
        <taxon>Decapoda</taxon>
        <taxon>Pleocyemata</taxon>
        <taxon>Anomura</taxon>
        <taxon>Galatheoidea</taxon>
        <taxon>Porcellanidae</taxon>
        <taxon>Petrolisthes</taxon>
    </lineage>
</organism>
<dbReference type="Gene3D" id="1.20.1110.10">
    <property type="entry name" value="Calcium-transporting ATPase, transmembrane domain"/>
    <property type="match status" value="1"/>
</dbReference>
<feature type="transmembrane region" description="Helical" evidence="2">
    <location>
        <begin position="1227"/>
        <end position="1245"/>
    </location>
</feature>
<keyword evidence="2" id="KW-1133">Transmembrane helix</keyword>
<dbReference type="InterPro" id="IPR023299">
    <property type="entry name" value="ATPase_P-typ_cyto_dom_N"/>
</dbReference>
<evidence type="ECO:0008006" key="5">
    <source>
        <dbReference type="Google" id="ProtNLM"/>
    </source>
</evidence>
<dbReference type="EMBL" id="JAWZYT010001275">
    <property type="protein sequence ID" value="KAK4313725.1"/>
    <property type="molecule type" value="Genomic_DNA"/>
</dbReference>
<dbReference type="PANTHER" id="PTHR13219">
    <property type="entry name" value="TRANSMEMBRANE PROTEIN 94"/>
    <property type="match status" value="1"/>
</dbReference>
<proteinExistence type="predicted"/>
<feature type="transmembrane region" description="Helical" evidence="2">
    <location>
        <begin position="266"/>
        <end position="288"/>
    </location>
</feature>
<feature type="transmembrane region" description="Helical" evidence="2">
    <location>
        <begin position="1425"/>
        <end position="1443"/>
    </location>
</feature>
<feature type="transmembrane region" description="Helical" evidence="2">
    <location>
        <begin position="85"/>
        <end position="107"/>
    </location>
</feature>
<dbReference type="PANTHER" id="PTHR13219:SF6">
    <property type="entry name" value="TRANSMEMBRANE PROTEIN 94"/>
    <property type="match status" value="1"/>
</dbReference>
<feature type="transmembrane region" description="Helical" evidence="2">
    <location>
        <begin position="1196"/>
        <end position="1221"/>
    </location>
</feature>
<feature type="transmembrane region" description="Helical" evidence="2">
    <location>
        <begin position="1385"/>
        <end position="1405"/>
    </location>
</feature>
<dbReference type="Proteomes" id="UP001292094">
    <property type="component" value="Unassembled WGS sequence"/>
</dbReference>
<dbReference type="InterPro" id="IPR039720">
    <property type="entry name" value="TMEM94"/>
</dbReference>
<keyword evidence="4" id="KW-1185">Reference proteome</keyword>
<feature type="transmembrane region" description="Helical" evidence="2">
    <location>
        <begin position="1352"/>
        <end position="1373"/>
    </location>
</feature>